<evidence type="ECO:0000256" key="5">
    <source>
        <dbReference type="ARBA" id="ARBA00024937"/>
    </source>
</evidence>
<sequence>MSAIVYAPERHREIVSRARERGRIEVRNLAESLSVTPETIRRDLTELERLGMLRRVHGGAIPVEHRLVGQAGTDGEAAPGAQEQRIAKAALAELPDGGSVILGADAATSRLAELLPTDTAPTVVTRSVPVAALVASLPNVSLHVLGGLVRGRTPATGGEWTIGAAGGVFVDAAFMGADAITPDHGLSTSDADEARITRALIGAAARTVVLADHSRFGRAEPVHVAPIDAVDLVISDSGLDSGTAGEVATAGPRIELA</sequence>
<dbReference type="SUPFAM" id="SSF100950">
    <property type="entry name" value="NagB/RpiA/CoA transferase-like"/>
    <property type="match status" value="1"/>
</dbReference>
<dbReference type="RefSeq" id="WP_218882562.1">
    <property type="nucleotide sequence ID" value="NZ_BAAAYY010000046.1"/>
</dbReference>
<dbReference type="PROSITE" id="PS51000">
    <property type="entry name" value="HTH_DEOR_2"/>
    <property type="match status" value="1"/>
</dbReference>
<evidence type="ECO:0000256" key="2">
    <source>
        <dbReference type="ARBA" id="ARBA00022491"/>
    </source>
</evidence>
<feature type="domain" description="HTH deoR-type" evidence="6">
    <location>
        <begin position="7"/>
        <end position="62"/>
    </location>
</feature>
<comment type="function">
    <text evidence="5">Repressor of the lactose catabolism operon. Galactose-6-phosphate is the inducer.</text>
</comment>
<dbReference type="SMART" id="SM00420">
    <property type="entry name" value="HTH_DEOR"/>
    <property type="match status" value="1"/>
</dbReference>
<dbReference type="InterPro" id="IPR036390">
    <property type="entry name" value="WH_DNA-bd_sf"/>
</dbReference>
<dbReference type="GO" id="GO:0003700">
    <property type="term" value="F:DNA-binding transcription factor activity"/>
    <property type="evidence" value="ECO:0007669"/>
    <property type="project" value="InterPro"/>
</dbReference>
<dbReference type="InterPro" id="IPR001034">
    <property type="entry name" value="DeoR_HTH"/>
</dbReference>
<accession>A0A852TYA6</accession>
<dbReference type="InterPro" id="IPR014036">
    <property type="entry name" value="DeoR-like_C"/>
</dbReference>
<protein>
    <recommendedName>
        <fullName evidence="1">Lactose phosphotransferase system repressor</fullName>
    </recommendedName>
</protein>
<evidence type="ECO:0000256" key="3">
    <source>
        <dbReference type="ARBA" id="ARBA00023015"/>
    </source>
</evidence>
<dbReference type="InterPro" id="IPR036388">
    <property type="entry name" value="WH-like_DNA-bd_sf"/>
</dbReference>
<dbReference type="SUPFAM" id="SSF46785">
    <property type="entry name" value="Winged helix' DNA-binding domain"/>
    <property type="match status" value="1"/>
</dbReference>
<dbReference type="SMART" id="SM01134">
    <property type="entry name" value="DeoRC"/>
    <property type="match status" value="1"/>
</dbReference>
<keyword evidence="8" id="KW-1185">Reference proteome</keyword>
<gene>
    <name evidence="7" type="ORF">HDA32_004646</name>
</gene>
<dbReference type="Gene3D" id="1.10.10.10">
    <property type="entry name" value="Winged helix-like DNA-binding domain superfamily/Winged helix DNA-binding domain"/>
    <property type="match status" value="1"/>
</dbReference>
<dbReference type="InterPro" id="IPR037171">
    <property type="entry name" value="NagB/RpiA_transferase-like"/>
</dbReference>
<evidence type="ECO:0000259" key="6">
    <source>
        <dbReference type="PROSITE" id="PS51000"/>
    </source>
</evidence>
<dbReference type="PANTHER" id="PTHR30363:SF4">
    <property type="entry name" value="GLYCEROL-3-PHOSPHATE REGULON REPRESSOR"/>
    <property type="match status" value="1"/>
</dbReference>
<evidence type="ECO:0000313" key="7">
    <source>
        <dbReference type="EMBL" id="NYE49526.1"/>
    </source>
</evidence>
<reference evidence="7 8" key="1">
    <citation type="submission" date="2020-07" db="EMBL/GenBank/DDBJ databases">
        <title>Sequencing the genomes of 1000 actinobacteria strains.</title>
        <authorList>
            <person name="Klenk H.-P."/>
        </authorList>
    </citation>
    <scope>NUCLEOTIDE SEQUENCE [LARGE SCALE GENOMIC DNA]</scope>
    <source>
        <strain evidence="7 8">CXB654</strain>
    </source>
</reference>
<dbReference type="EMBL" id="JACCCC010000001">
    <property type="protein sequence ID" value="NYE49526.1"/>
    <property type="molecule type" value="Genomic_DNA"/>
</dbReference>
<evidence type="ECO:0000313" key="8">
    <source>
        <dbReference type="Proteomes" id="UP000589036"/>
    </source>
</evidence>
<dbReference type="Pfam" id="PF08220">
    <property type="entry name" value="HTH_DeoR"/>
    <property type="match status" value="1"/>
</dbReference>
<dbReference type="InterPro" id="IPR050313">
    <property type="entry name" value="Carb_Metab_HTH_regulators"/>
</dbReference>
<comment type="caution">
    <text evidence="7">The sequence shown here is derived from an EMBL/GenBank/DDBJ whole genome shotgun (WGS) entry which is preliminary data.</text>
</comment>
<dbReference type="AlphaFoldDB" id="A0A852TYA6"/>
<organism evidence="7 8">
    <name type="scientific">Spinactinospora alkalitolerans</name>
    <dbReference type="NCBI Taxonomy" id="687207"/>
    <lineage>
        <taxon>Bacteria</taxon>
        <taxon>Bacillati</taxon>
        <taxon>Actinomycetota</taxon>
        <taxon>Actinomycetes</taxon>
        <taxon>Streptosporangiales</taxon>
        <taxon>Nocardiopsidaceae</taxon>
        <taxon>Spinactinospora</taxon>
    </lineage>
</organism>
<dbReference type="PRINTS" id="PR00037">
    <property type="entry name" value="HTHLACR"/>
</dbReference>
<evidence type="ECO:0000256" key="1">
    <source>
        <dbReference type="ARBA" id="ARBA00021390"/>
    </source>
</evidence>
<evidence type="ECO:0000256" key="4">
    <source>
        <dbReference type="ARBA" id="ARBA00023163"/>
    </source>
</evidence>
<proteinExistence type="predicted"/>
<keyword evidence="4" id="KW-0804">Transcription</keyword>
<dbReference type="PANTHER" id="PTHR30363">
    <property type="entry name" value="HTH-TYPE TRANSCRIPTIONAL REGULATOR SRLR-RELATED"/>
    <property type="match status" value="1"/>
</dbReference>
<dbReference type="Pfam" id="PF00455">
    <property type="entry name" value="DeoRC"/>
    <property type="match status" value="1"/>
</dbReference>
<dbReference type="Proteomes" id="UP000589036">
    <property type="component" value="Unassembled WGS sequence"/>
</dbReference>
<keyword evidence="3" id="KW-0805">Transcription regulation</keyword>
<keyword evidence="2" id="KW-0678">Repressor</keyword>
<name>A0A852TYA6_9ACTN</name>